<evidence type="ECO:0000256" key="1">
    <source>
        <dbReference type="ARBA" id="ARBA00006432"/>
    </source>
</evidence>
<dbReference type="Pfam" id="PF00501">
    <property type="entry name" value="AMP-binding"/>
    <property type="match status" value="1"/>
</dbReference>
<dbReference type="KEGG" id="xyk:GT347_23570"/>
<keyword evidence="11" id="KW-1185">Reference proteome</keyword>
<evidence type="ECO:0000256" key="4">
    <source>
        <dbReference type="ARBA" id="ARBA00022840"/>
    </source>
</evidence>
<keyword evidence="6" id="KW-0460">Magnesium</keyword>
<dbReference type="GO" id="GO:0019427">
    <property type="term" value="P:acetyl-CoA biosynthetic process from acetate"/>
    <property type="evidence" value="ECO:0007669"/>
    <property type="project" value="UniProtKB-UniRule"/>
</dbReference>
<dbReference type="InterPro" id="IPR011904">
    <property type="entry name" value="Ac_CoA_lig"/>
</dbReference>
<feature type="binding site" evidence="6">
    <location>
        <position position="321"/>
    </location>
    <ligand>
        <name>CoA</name>
        <dbReference type="ChEBI" id="CHEBI:57287"/>
    </ligand>
</feature>
<dbReference type="FunFam" id="3.40.50.12780:FF:000001">
    <property type="entry name" value="Acetyl-coenzyme A synthetase"/>
    <property type="match status" value="1"/>
</dbReference>
<proteinExistence type="inferred from homology"/>
<dbReference type="GO" id="GO:0046872">
    <property type="term" value="F:metal ion binding"/>
    <property type="evidence" value="ECO:0007669"/>
    <property type="project" value="UniProtKB-KW"/>
</dbReference>
<evidence type="ECO:0000259" key="9">
    <source>
        <dbReference type="Pfam" id="PF16177"/>
    </source>
</evidence>
<dbReference type="InterPro" id="IPR045851">
    <property type="entry name" value="AMP-bd_C_sf"/>
</dbReference>
<comment type="cofactor">
    <cofactor evidence="6">
        <name>Mg(2+)</name>
        <dbReference type="ChEBI" id="CHEBI:18420"/>
    </cofactor>
</comment>
<keyword evidence="2 6" id="KW-0436">Ligase</keyword>
<dbReference type="EC" id="6.2.1.1" evidence="6"/>
<evidence type="ECO:0000256" key="2">
    <source>
        <dbReference type="ARBA" id="ARBA00022598"/>
    </source>
</evidence>
<dbReference type="PANTHER" id="PTHR24095:SF14">
    <property type="entry name" value="ACETYL-COENZYME A SYNTHETASE 1"/>
    <property type="match status" value="1"/>
</dbReference>
<dbReference type="Pfam" id="PF13193">
    <property type="entry name" value="AMP-binding_C"/>
    <property type="match status" value="1"/>
</dbReference>
<dbReference type="Gene3D" id="3.30.300.30">
    <property type="match status" value="1"/>
</dbReference>
<dbReference type="InterPro" id="IPR032387">
    <property type="entry name" value="ACAS_N"/>
</dbReference>
<feature type="domain" description="AMP-dependent synthetase/ligase" evidence="7">
    <location>
        <begin position="102"/>
        <end position="484"/>
    </location>
</feature>
<comment type="function">
    <text evidence="6">Catalyzes the conversion of acetate into acetyl-CoA (AcCoA), an essential intermediate at the junction of anabolic and catabolic pathways. AcsA undergoes a two-step reaction. In the first half reaction, AcsA combines acetate with ATP to form acetyl-adenylate (AcAMP) intermediate. In the second half reaction, it can then transfer the acetyl group from AcAMP to the sulfhydryl group of CoA, forming the product AcCoA.</text>
</comment>
<feature type="binding site" evidence="6">
    <location>
        <position position="532"/>
    </location>
    <ligand>
        <name>ATP</name>
        <dbReference type="ChEBI" id="CHEBI:30616"/>
    </ligand>
</feature>
<evidence type="ECO:0000259" key="7">
    <source>
        <dbReference type="Pfam" id="PF00501"/>
    </source>
</evidence>
<feature type="binding site" evidence="6">
    <location>
        <position position="560"/>
    </location>
    <ligand>
        <name>Mg(2+)</name>
        <dbReference type="ChEBI" id="CHEBI:18420"/>
    </ligand>
</feature>
<evidence type="ECO:0000313" key="10">
    <source>
        <dbReference type="EMBL" id="QHJ00697.1"/>
    </source>
</evidence>
<feature type="binding site" evidence="6">
    <location>
        <begin position="425"/>
        <end position="430"/>
    </location>
    <ligand>
        <name>ATP</name>
        <dbReference type="ChEBI" id="CHEBI:30616"/>
    </ligand>
</feature>
<dbReference type="Proteomes" id="UP000464787">
    <property type="component" value="Chromosome"/>
</dbReference>
<dbReference type="GO" id="GO:0005524">
    <property type="term" value="F:ATP binding"/>
    <property type="evidence" value="ECO:0007669"/>
    <property type="project" value="UniProtKB-KW"/>
</dbReference>
<dbReference type="InterPro" id="IPR042099">
    <property type="entry name" value="ANL_N_sf"/>
</dbReference>
<dbReference type="HAMAP" id="MF_01123">
    <property type="entry name" value="Ac_CoA_synth"/>
    <property type="match status" value="1"/>
</dbReference>
<reference evidence="10 11" key="1">
    <citation type="submission" date="2020-01" db="EMBL/GenBank/DDBJ databases">
        <title>Genome sequencing of strain KACC 21265.</title>
        <authorList>
            <person name="Heo J."/>
            <person name="Kim S.-J."/>
            <person name="Kim J.-S."/>
            <person name="Hong S.-B."/>
            <person name="Kwon S.-W."/>
        </authorList>
    </citation>
    <scope>NUCLEOTIDE SEQUENCE [LARGE SCALE GENOMIC DNA]</scope>
    <source>
        <strain evidence="10 11">KACC 21265</strain>
    </source>
</reference>
<dbReference type="RefSeq" id="WP_160554506.1">
    <property type="nucleotide sequence ID" value="NZ_CP047650.1"/>
</dbReference>
<feature type="modified residue" description="N6-acetyllysine" evidence="6">
    <location>
        <position position="630"/>
    </location>
</feature>
<evidence type="ECO:0000256" key="6">
    <source>
        <dbReference type="HAMAP-Rule" id="MF_01123"/>
    </source>
</evidence>
<keyword evidence="6" id="KW-0479">Metal-binding</keyword>
<dbReference type="AlphaFoldDB" id="A0A857J9W1"/>
<dbReference type="GO" id="GO:0005829">
    <property type="term" value="C:cytosol"/>
    <property type="evidence" value="ECO:0007669"/>
    <property type="project" value="TreeGrafter"/>
</dbReference>
<feature type="binding site" evidence="6">
    <location>
        <position position="540"/>
    </location>
    <ligand>
        <name>CoA</name>
        <dbReference type="ChEBI" id="CHEBI:57287"/>
    </ligand>
</feature>
<dbReference type="InterPro" id="IPR020845">
    <property type="entry name" value="AMP-binding_CS"/>
</dbReference>
<dbReference type="Gene3D" id="3.40.50.12780">
    <property type="entry name" value="N-terminal domain of ligase-like"/>
    <property type="match status" value="1"/>
</dbReference>
<accession>A0A857J9W1</accession>
<dbReference type="PANTHER" id="PTHR24095">
    <property type="entry name" value="ACETYL-COENZYME A SYNTHETASE"/>
    <property type="match status" value="1"/>
</dbReference>
<evidence type="ECO:0000256" key="3">
    <source>
        <dbReference type="ARBA" id="ARBA00022741"/>
    </source>
</evidence>
<dbReference type="PROSITE" id="PS00455">
    <property type="entry name" value="AMP_BINDING"/>
    <property type="match status" value="1"/>
</dbReference>
<feature type="binding site" evidence="6">
    <location>
        <position position="543"/>
    </location>
    <ligand>
        <name>ATP</name>
        <dbReference type="ChEBI" id="CHEBI:30616"/>
    </ligand>
</feature>
<protein>
    <recommendedName>
        <fullName evidence="6">Acetyl-coenzyme A synthetase</fullName>
        <shortName evidence="6">AcCoA synthetase</shortName>
        <shortName evidence="6">Acs</shortName>
        <ecNumber evidence="6">6.2.1.1</ecNumber>
    </recommendedName>
    <alternativeName>
        <fullName evidence="6">Acetate--CoA ligase</fullName>
    </alternativeName>
    <alternativeName>
        <fullName evidence="6">Acyl-activating enzyme</fullName>
    </alternativeName>
</protein>
<comment type="PTM">
    <text evidence="6">Acetylated. Deacetylation by the SIR2-homolog deacetylase activates the enzyme.</text>
</comment>
<organism evidence="10 11">
    <name type="scientific">Xylophilus rhododendri</name>
    <dbReference type="NCBI Taxonomy" id="2697032"/>
    <lineage>
        <taxon>Bacteria</taxon>
        <taxon>Pseudomonadati</taxon>
        <taxon>Pseudomonadota</taxon>
        <taxon>Betaproteobacteria</taxon>
        <taxon>Burkholderiales</taxon>
        <taxon>Xylophilus</taxon>
    </lineage>
</organism>
<dbReference type="InterPro" id="IPR025110">
    <property type="entry name" value="AMP-bd_C"/>
</dbReference>
<feature type="binding site" evidence="6">
    <location>
        <position position="516"/>
    </location>
    <ligand>
        <name>ATP</name>
        <dbReference type="ChEBI" id="CHEBI:30616"/>
    </ligand>
</feature>
<comment type="catalytic activity">
    <reaction evidence="6">
        <text>acetate + ATP + CoA = acetyl-CoA + AMP + diphosphate</text>
        <dbReference type="Rhea" id="RHEA:23176"/>
        <dbReference type="ChEBI" id="CHEBI:30089"/>
        <dbReference type="ChEBI" id="CHEBI:30616"/>
        <dbReference type="ChEBI" id="CHEBI:33019"/>
        <dbReference type="ChEBI" id="CHEBI:57287"/>
        <dbReference type="ChEBI" id="CHEBI:57288"/>
        <dbReference type="ChEBI" id="CHEBI:456215"/>
        <dbReference type="EC" id="6.2.1.1"/>
    </reaction>
</comment>
<dbReference type="CDD" id="cd05966">
    <property type="entry name" value="ACS"/>
    <property type="match status" value="1"/>
</dbReference>
<dbReference type="NCBIfam" id="TIGR02188">
    <property type="entry name" value="Ac_CoA_lig_AcsA"/>
    <property type="match status" value="1"/>
</dbReference>
<dbReference type="Pfam" id="PF16177">
    <property type="entry name" value="ACAS_N"/>
    <property type="match status" value="1"/>
</dbReference>
<comment type="caution">
    <text evidence="6">Lacks conserved residue(s) required for the propagation of feature annotation.</text>
</comment>
<evidence type="ECO:0000256" key="5">
    <source>
        <dbReference type="ARBA" id="ARBA00022990"/>
    </source>
</evidence>
<gene>
    <name evidence="10" type="primary">acs</name>
    <name evidence="6" type="synonym">acsA</name>
    <name evidence="10" type="ORF">GT347_23570</name>
</gene>
<keyword evidence="4 6" id="KW-0067">ATP-binding</keyword>
<dbReference type="EMBL" id="CP047650">
    <property type="protein sequence ID" value="QHJ00697.1"/>
    <property type="molecule type" value="Genomic_DNA"/>
</dbReference>
<dbReference type="NCBIfam" id="NF001208">
    <property type="entry name" value="PRK00174.1"/>
    <property type="match status" value="1"/>
</dbReference>
<comment type="similarity">
    <text evidence="1 6">Belongs to the ATP-dependent AMP-binding enzyme family.</text>
</comment>
<dbReference type="InterPro" id="IPR000873">
    <property type="entry name" value="AMP-dep_synth/lig_dom"/>
</dbReference>
<feature type="binding site" evidence="6">
    <location>
        <begin position="401"/>
        <end position="403"/>
    </location>
    <ligand>
        <name>ATP</name>
        <dbReference type="ChEBI" id="CHEBI:30616"/>
    </ligand>
</feature>
<evidence type="ECO:0000259" key="8">
    <source>
        <dbReference type="Pfam" id="PF13193"/>
    </source>
</evidence>
<sequence length="665" mass="72515">MNAVPSSIESVLVENRVFPPPPQAVQGARIGSMAAYQQLVDEARADPDAFWARLARENLAWTKPFSKTLDESKAPFFEWFADGELNASANCLDRHMGTPVEHKTAIVFESDDGKVTRLTYRELLTRVARFANALKAQGIQKGDRVVLYMPMGIEGVVAMQACARLGATHSVVFGGFSAKALQERIVDVGAVAVITANFQMRGGKELPLKAIVDEALAMGGCEAVKTVLVYERTASAWPRVEGRDKTFAEALQGVSDDCPPVPVGAEHPLFILYTSGSTGKPKGVQHATGGYLLWAKLTMDWTFDLRPEDVFWCTADIGWITGHSYVAYGPLAAGATQLVFEGVPTFPDAGRFWKMIQDHKVSIFYTAPTAIRSLIKAAEADGKVHPDRYDLTSLRLLGSVGEPINPEAWMWFHRHIGGERCPIVDTFWQTETGGHVITPLPGATPLVPGSCTLPLPGIDAAIVDETGNEMPNGAGGMLVIRRPWPSMIRTIWNDPERFKKSYFPPELGGSVYLAGDGAVRSADRGYFRITGRIDDVLNVSGHRMGTMEIESALVSKTDLVAEAAVVGRPDDMTGEAICAFVVLKRARPTGDEAKAIAKELRDWVAREIGPIAKPRDIRFGENLPKTRSGKIMRRLLRSIAKGEAITQDTSTLENPQILAQLGEAY</sequence>
<feature type="domain" description="AMP-binding enzyme C-terminal" evidence="8">
    <location>
        <begin position="548"/>
        <end position="630"/>
    </location>
</feature>
<dbReference type="SUPFAM" id="SSF56801">
    <property type="entry name" value="Acetyl-CoA synthetase-like"/>
    <property type="match status" value="1"/>
</dbReference>
<keyword evidence="3 6" id="KW-0547">Nucleotide-binding</keyword>
<keyword evidence="5 6" id="KW-0007">Acetylation</keyword>
<dbReference type="GO" id="GO:0003987">
    <property type="term" value="F:acetate-CoA ligase activity"/>
    <property type="evidence" value="ECO:0007669"/>
    <property type="project" value="UniProtKB-UniRule"/>
</dbReference>
<feature type="binding site" evidence="6">
    <location>
        <begin position="201"/>
        <end position="204"/>
    </location>
    <ligand>
        <name>CoA</name>
        <dbReference type="ChEBI" id="CHEBI:57287"/>
    </ligand>
</feature>
<dbReference type="GO" id="GO:0016208">
    <property type="term" value="F:AMP binding"/>
    <property type="evidence" value="ECO:0007669"/>
    <property type="project" value="InterPro"/>
</dbReference>
<feature type="binding site" evidence="6">
    <location>
        <position position="554"/>
    </location>
    <ligand>
        <name>Mg(2+)</name>
        <dbReference type="ChEBI" id="CHEBI:18420"/>
    </ligand>
</feature>
<name>A0A857J9W1_9BURK</name>
<evidence type="ECO:0000313" key="11">
    <source>
        <dbReference type="Proteomes" id="UP000464787"/>
    </source>
</evidence>
<feature type="domain" description="Acetyl-coenzyme A synthetase N-terminal" evidence="9">
    <location>
        <begin position="36"/>
        <end position="91"/>
    </location>
</feature>